<gene>
    <name evidence="3" type="ORF">D0469_05755</name>
</gene>
<dbReference type="GO" id="GO:0008324">
    <property type="term" value="F:monoatomic cation transmembrane transporter activity"/>
    <property type="evidence" value="ECO:0007669"/>
    <property type="project" value="InterPro"/>
</dbReference>
<feature type="transmembrane region" description="Helical" evidence="1">
    <location>
        <begin position="6"/>
        <end position="25"/>
    </location>
</feature>
<reference evidence="3 4" key="1">
    <citation type="submission" date="2018-08" db="EMBL/GenBank/DDBJ databases">
        <title>Bacillus chawlae sp. nov., Bacillus glennii sp. nov., and Bacillus saganii sp. nov. Isolated from the Vehicle Assembly Building at Kennedy Space Center where the Viking Spacecraft were Assembled.</title>
        <authorList>
            <person name="Seuylemezian A."/>
            <person name="Vaishampayan P."/>
        </authorList>
    </citation>
    <scope>NUCLEOTIDE SEQUENCE [LARGE SCALE GENOMIC DNA]</scope>
    <source>
        <strain evidence="3 4">V47-23a</strain>
    </source>
</reference>
<dbReference type="Gene3D" id="3.30.70.1450">
    <property type="entry name" value="Regulator of K+ conductance, C-terminal domain"/>
    <property type="match status" value="1"/>
</dbReference>
<feature type="transmembrane region" description="Helical" evidence="1">
    <location>
        <begin position="67"/>
        <end position="87"/>
    </location>
</feature>
<dbReference type="Proteomes" id="UP000264541">
    <property type="component" value="Unassembled WGS sequence"/>
</dbReference>
<dbReference type="GO" id="GO:0006813">
    <property type="term" value="P:potassium ion transport"/>
    <property type="evidence" value="ECO:0007669"/>
    <property type="project" value="InterPro"/>
</dbReference>
<keyword evidence="1" id="KW-0812">Transmembrane</keyword>
<sequence length="226" mass="25918">MDFLFILLYFLIIALVIEISVRLFVLTGIDTKVSRFQVISMLTGTGFTTDESKVIIDHPIRRNIGTFLILFGAFSLAVIISSISNLLASDLRILELSIISAILMIVLLVLRTANVKKRFENILEKEMENNYALHEHPIKEILYLDENDLVTDVVIKENSPHIGLKIEDIITFEQDILVLYLKRGEINIRKKASQEEIKAGDQIFLYGNQQEIEEIFHPELDEKEES</sequence>
<feature type="domain" description="RCK C-terminal" evidence="2">
    <location>
        <begin position="136"/>
        <end position="221"/>
    </location>
</feature>
<organism evidence="3 4">
    <name type="scientific">Peribacillus saganii</name>
    <dbReference type="NCBI Taxonomy" id="2303992"/>
    <lineage>
        <taxon>Bacteria</taxon>
        <taxon>Bacillati</taxon>
        <taxon>Bacillota</taxon>
        <taxon>Bacilli</taxon>
        <taxon>Bacillales</taxon>
        <taxon>Bacillaceae</taxon>
        <taxon>Peribacillus</taxon>
    </lineage>
</organism>
<evidence type="ECO:0000256" key="1">
    <source>
        <dbReference type="SAM" id="Phobius"/>
    </source>
</evidence>
<evidence type="ECO:0000259" key="2">
    <source>
        <dbReference type="PROSITE" id="PS51202"/>
    </source>
</evidence>
<accession>A0A372LQY6</accession>
<evidence type="ECO:0000313" key="3">
    <source>
        <dbReference type="EMBL" id="RFU70639.1"/>
    </source>
</evidence>
<keyword evidence="4" id="KW-1185">Reference proteome</keyword>
<keyword evidence="1" id="KW-0472">Membrane</keyword>
<protein>
    <recommendedName>
        <fullName evidence="2">RCK C-terminal domain-containing protein</fullName>
    </recommendedName>
</protein>
<dbReference type="AlphaFoldDB" id="A0A372LQY6"/>
<dbReference type="EMBL" id="QVTE01000014">
    <property type="protein sequence ID" value="RFU70639.1"/>
    <property type="molecule type" value="Genomic_DNA"/>
</dbReference>
<feature type="transmembrane region" description="Helical" evidence="1">
    <location>
        <begin position="93"/>
        <end position="110"/>
    </location>
</feature>
<dbReference type="RefSeq" id="WP_117325692.1">
    <property type="nucleotide sequence ID" value="NZ_QVTE01000014.1"/>
</dbReference>
<comment type="caution">
    <text evidence="3">The sequence shown here is derived from an EMBL/GenBank/DDBJ whole genome shotgun (WGS) entry which is preliminary data.</text>
</comment>
<dbReference type="PROSITE" id="PS51202">
    <property type="entry name" value="RCK_C"/>
    <property type="match status" value="1"/>
</dbReference>
<proteinExistence type="predicted"/>
<name>A0A372LQY6_9BACI</name>
<dbReference type="SUPFAM" id="SSF116726">
    <property type="entry name" value="TrkA C-terminal domain-like"/>
    <property type="match status" value="1"/>
</dbReference>
<evidence type="ECO:0000313" key="4">
    <source>
        <dbReference type="Proteomes" id="UP000264541"/>
    </source>
</evidence>
<dbReference type="OrthoDB" id="369355at2"/>
<keyword evidence="1" id="KW-1133">Transmembrane helix</keyword>
<dbReference type="InterPro" id="IPR036721">
    <property type="entry name" value="RCK_C_sf"/>
</dbReference>
<dbReference type="Pfam" id="PF02080">
    <property type="entry name" value="TrkA_C"/>
    <property type="match status" value="1"/>
</dbReference>
<dbReference type="InterPro" id="IPR006037">
    <property type="entry name" value="RCK_C"/>
</dbReference>